<proteinExistence type="predicted"/>
<gene>
    <name evidence="1" type="ORF">PCAMFM013_S005g000138</name>
</gene>
<dbReference type="STRING" id="1429867.A0A0G4P3V2"/>
<sequence length="242" mass="28121">MSTLRYSGLYIGTEVPFTTPSPQKWVVEEKLTEKVHQMTRDGPPFAVFKYLCHSPTDSNKKAFMRTYFQIPIAGTESQRPEVRQQQAAPPRKNRELDALKDLRLRQCPVVPTLLAYKEEKQENHSLVPDGYITYIVWDKVPGKSLDQEQFWDPKSAPLREVVRAKFHNVWEELRGYGWEPVVPGLQNIIYDESTETMHIAGFRNPVPLDPEEKFTDRTFSGWGLAIPPDDADWEEDNNKWAW</sequence>
<reference evidence="1 2" key="1">
    <citation type="journal article" date="2014" name="Nat. Commun.">
        <title>Multiple recent horizontal transfers of a large genomic region in cheese making fungi.</title>
        <authorList>
            <person name="Cheeseman K."/>
            <person name="Ropars J."/>
            <person name="Renault P."/>
            <person name="Dupont J."/>
            <person name="Gouzy J."/>
            <person name="Branca A."/>
            <person name="Abraham A.L."/>
            <person name="Ceppi M."/>
            <person name="Conseiller E."/>
            <person name="Debuchy R."/>
            <person name="Malagnac F."/>
            <person name="Goarin A."/>
            <person name="Silar P."/>
            <person name="Lacoste S."/>
            <person name="Sallet E."/>
            <person name="Bensimon A."/>
            <person name="Giraud T."/>
            <person name="Brygoo Y."/>
        </authorList>
    </citation>
    <scope>NUCLEOTIDE SEQUENCE [LARGE SCALE GENOMIC DNA]</scope>
    <source>
        <strain evidence="2">FM 013</strain>
    </source>
</reference>
<evidence type="ECO:0000313" key="2">
    <source>
        <dbReference type="Proteomes" id="UP000053732"/>
    </source>
</evidence>
<organism evidence="1 2">
    <name type="scientific">Penicillium camemberti (strain FM 013)</name>
    <dbReference type="NCBI Taxonomy" id="1429867"/>
    <lineage>
        <taxon>Eukaryota</taxon>
        <taxon>Fungi</taxon>
        <taxon>Dikarya</taxon>
        <taxon>Ascomycota</taxon>
        <taxon>Pezizomycotina</taxon>
        <taxon>Eurotiomycetes</taxon>
        <taxon>Eurotiomycetidae</taxon>
        <taxon>Eurotiales</taxon>
        <taxon>Aspergillaceae</taxon>
        <taxon>Penicillium</taxon>
    </lineage>
</organism>
<protein>
    <submittedName>
        <fullName evidence="1">Str. FM013</fullName>
    </submittedName>
</protein>
<dbReference type="AlphaFoldDB" id="A0A0G4P3V2"/>
<name>A0A0G4P3V2_PENC3</name>
<keyword evidence="2" id="KW-1185">Reference proteome</keyword>
<evidence type="ECO:0000313" key="1">
    <source>
        <dbReference type="EMBL" id="CRL20974.1"/>
    </source>
</evidence>
<dbReference type="EMBL" id="HG793138">
    <property type="protein sequence ID" value="CRL20974.1"/>
    <property type="molecule type" value="Genomic_DNA"/>
</dbReference>
<accession>A0A0G4P3V2</accession>
<dbReference type="Proteomes" id="UP000053732">
    <property type="component" value="Unassembled WGS sequence"/>
</dbReference>